<sequence>MTVPADPSTPSEPLAAAATSVTSDARVALDRSTRRLIRTVDGLEDASYAEASLLPGWTRAHVVAHLALNAEGLAAALRGVADGVPVAMYAGDAARDDDIDKLAASRPTTLRSRLYGATTDLADALASVPGDLHETVIERTPGSTRTFVVGEVTSMRRREVEIHHADLGVGYRPSDWPADFAVLLVDRLAPRAPATLVATDVDRTWQADPGAPTVTGTAADLGWWLTGRDPGDRLTSDGAMPRIEAW</sequence>
<dbReference type="InterPro" id="IPR034660">
    <property type="entry name" value="DinB/YfiT-like"/>
</dbReference>
<feature type="domain" description="Mycothiol-dependent maleylpyruvate isomerase metal-binding" evidence="1">
    <location>
        <begin position="30"/>
        <end position="167"/>
    </location>
</feature>
<keyword evidence="2" id="KW-0413">Isomerase</keyword>
<protein>
    <submittedName>
        <fullName evidence="2">Maleylpyruvate isomerase family mycothiol-dependent enzyme</fullName>
    </submittedName>
</protein>
<evidence type="ECO:0000313" key="2">
    <source>
        <dbReference type="EMBL" id="MFB9312083.1"/>
    </source>
</evidence>
<organism evidence="2 3">
    <name type="scientific">Nocardioides plantarum</name>
    <dbReference type="NCBI Taxonomy" id="29299"/>
    <lineage>
        <taxon>Bacteria</taxon>
        <taxon>Bacillati</taxon>
        <taxon>Actinomycetota</taxon>
        <taxon>Actinomycetes</taxon>
        <taxon>Propionibacteriales</taxon>
        <taxon>Nocardioidaceae</taxon>
        <taxon>Nocardioides</taxon>
    </lineage>
</organism>
<dbReference type="SUPFAM" id="SSF55718">
    <property type="entry name" value="SCP-like"/>
    <property type="match status" value="1"/>
</dbReference>
<dbReference type="EMBL" id="JBHMDG010000002">
    <property type="protein sequence ID" value="MFB9312083.1"/>
    <property type="molecule type" value="Genomic_DNA"/>
</dbReference>
<dbReference type="Gene3D" id="1.20.120.450">
    <property type="entry name" value="dinb family like domain"/>
    <property type="match status" value="1"/>
</dbReference>
<proteinExistence type="predicted"/>
<evidence type="ECO:0000259" key="1">
    <source>
        <dbReference type="Pfam" id="PF11716"/>
    </source>
</evidence>
<dbReference type="Proteomes" id="UP001589750">
    <property type="component" value="Unassembled WGS sequence"/>
</dbReference>
<dbReference type="SUPFAM" id="SSF109854">
    <property type="entry name" value="DinB/YfiT-like putative metalloenzymes"/>
    <property type="match status" value="1"/>
</dbReference>
<dbReference type="InterPro" id="IPR017517">
    <property type="entry name" value="Maleyloyr_isom"/>
</dbReference>
<evidence type="ECO:0000313" key="3">
    <source>
        <dbReference type="Proteomes" id="UP001589750"/>
    </source>
</evidence>
<dbReference type="Pfam" id="PF11716">
    <property type="entry name" value="MDMPI_N"/>
    <property type="match status" value="1"/>
</dbReference>
<gene>
    <name evidence="2" type="ORF">ACFFRI_03410</name>
</gene>
<dbReference type="InterPro" id="IPR036527">
    <property type="entry name" value="SCP2_sterol-bd_dom_sf"/>
</dbReference>
<dbReference type="InterPro" id="IPR024344">
    <property type="entry name" value="MDMPI_metal-binding"/>
</dbReference>
<accession>A0ABV5K5S4</accession>
<dbReference type="GO" id="GO:0016853">
    <property type="term" value="F:isomerase activity"/>
    <property type="evidence" value="ECO:0007669"/>
    <property type="project" value="UniProtKB-KW"/>
</dbReference>
<keyword evidence="3" id="KW-1185">Reference proteome</keyword>
<name>A0ABV5K5S4_9ACTN</name>
<dbReference type="RefSeq" id="WP_170215441.1">
    <property type="nucleotide sequence ID" value="NZ_JBHMDG010000002.1"/>
</dbReference>
<reference evidence="2 3" key="1">
    <citation type="submission" date="2024-09" db="EMBL/GenBank/DDBJ databases">
        <authorList>
            <person name="Sun Q."/>
            <person name="Mori K."/>
        </authorList>
    </citation>
    <scope>NUCLEOTIDE SEQUENCE [LARGE SCALE GENOMIC DNA]</scope>
    <source>
        <strain evidence="2 3">JCM 9626</strain>
    </source>
</reference>
<comment type="caution">
    <text evidence="2">The sequence shown here is derived from an EMBL/GenBank/DDBJ whole genome shotgun (WGS) entry which is preliminary data.</text>
</comment>
<dbReference type="NCBIfam" id="TIGR03083">
    <property type="entry name" value="maleylpyruvate isomerase family mycothiol-dependent enzyme"/>
    <property type="match status" value="1"/>
</dbReference>